<name>A0A450UK47_9GAMM</name>
<evidence type="ECO:0000313" key="1">
    <source>
        <dbReference type="EMBL" id="VFJ92915.1"/>
    </source>
</evidence>
<sequence>MRPRLPIQDPIPDQPDNHHQIDAAACQNQPIERVGKAVPPTTRLIGGWSIIPFHDYRLPIRHSWNKKAHGFACSAREACLWYSRSDYFPLNSKSAVADLPLPTSTLIFFSPRVPCHAFTVYLPGGILSIV</sequence>
<accession>A0A450UK47</accession>
<dbReference type="AlphaFoldDB" id="A0A450UK47"/>
<organism evidence="1">
    <name type="scientific">Candidatus Kentrum sp. LFY</name>
    <dbReference type="NCBI Taxonomy" id="2126342"/>
    <lineage>
        <taxon>Bacteria</taxon>
        <taxon>Pseudomonadati</taxon>
        <taxon>Pseudomonadota</taxon>
        <taxon>Gammaproteobacteria</taxon>
        <taxon>Candidatus Kentrum</taxon>
    </lineage>
</organism>
<proteinExistence type="predicted"/>
<dbReference type="EMBL" id="CAADFF010000040">
    <property type="protein sequence ID" value="VFJ92915.1"/>
    <property type="molecule type" value="Genomic_DNA"/>
</dbReference>
<gene>
    <name evidence="1" type="ORF">BECKLFY1418B_GA0070995_104015</name>
</gene>
<reference evidence="1" key="1">
    <citation type="submission" date="2019-02" db="EMBL/GenBank/DDBJ databases">
        <authorList>
            <person name="Gruber-Vodicka R. H."/>
            <person name="Seah K. B. B."/>
        </authorList>
    </citation>
    <scope>NUCLEOTIDE SEQUENCE</scope>
    <source>
        <strain evidence="1">BECK_M7</strain>
    </source>
</reference>
<protein>
    <submittedName>
        <fullName evidence="1">Uncharacterized protein</fullName>
    </submittedName>
</protein>